<dbReference type="AlphaFoldDB" id="A0A936YRF6"/>
<name>A0A936YRF6_9HYPH</name>
<protein>
    <submittedName>
        <fullName evidence="1">Uncharacterized protein</fullName>
    </submittedName>
</protein>
<evidence type="ECO:0000313" key="2">
    <source>
        <dbReference type="Proteomes" id="UP000633219"/>
    </source>
</evidence>
<dbReference type="EMBL" id="JAEQNC010000023">
    <property type="protein sequence ID" value="MBL0375358.1"/>
    <property type="molecule type" value="Genomic_DNA"/>
</dbReference>
<proteinExistence type="predicted"/>
<dbReference type="Proteomes" id="UP000633219">
    <property type="component" value="Unassembled WGS sequence"/>
</dbReference>
<accession>A0A936YRF6</accession>
<sequence>MLVLSLPVDWMDDERRDRAPLARYVGASRFRAWHRSLLDGVHGTAGQRWSEPRPGREPGDALRLSEMFTLETMLSAWARDPRAFERRIAGMMAMLESFREAFQALPDEEERRAAPAVVQGMPL</sequence>
<comment type="caution">
    <text evidence="1">The sequence shown here is derived from an EMBL/GenBank/DDBJ whole genome shotgun (WGS) entry which is preliminary data.</text>
</comment>
<reference evidence="1" key="1">
    <citation type="submission" date="2021-01" db="EMBL/GenBank/DDBJ databases">
        <title>Rhizobium sp. strain KVB221 16S ribosomal RNA gene Genome sequencing and assembly.</title>
        <authorList>
            <person name="Kang M."/>
        </authorList>
    </citation>
    <scope>NUCLEOTIDE SEQUENCE</scope>
    <source>
        <strain evidence="1">KVB221</strain>
    </source>
</reference>
<keyword evidence="2" id="KW-1185">Reference proteome</keyword>
<organism evidence="1 2">
    <name type="scientific">Rhizobium setariae</name>
    <dbReference type="NCBI Taxonomy" id="2801340"/>
    <lineage>
        <taxon>Bacteria</taxon>
        <taxon>Pseudomonadati</taxon>
        <taxon>Pseudomonadota</taxon>
        <taxon>Alphaproteobacteria</taxon>
        <taxon>Hyphomicrobiales</taxon>
        <taxon>Rhizobiaceae</taxon>
        <taxon>Rhizobium/Agrobacterium group</taxon>
        <taxon>Rhizobium</taxon>
    </lineage>
</organism>
<dbReference type="RefSeq" id="WP_201663907.1">
    <property type="nucleotide sequence ID" value="NZ_JAEQNC010000023.1"/>
</dbReference>
<evidence type="ECO:0000313" key="1">
    <source>
        <dbReference type="EMBL" id="MBL0375358.1"/>
    </source>
</evidence>
<gene>
    <name evidence="1" type="ORF">JJB09_25410</name>
</gene>